<dbReference type="PANTHER" id="PTHR39450">
    <property type="entry name" value="MOLYBDOPTERIN OXIDOREDUCTASE, 4FE-4S CLUSTER-BINDING SUBUNIT"/>
    <property type="match status" value="1"/>
</dbReference>
<evidence type="ECO:0000313" key="2">
    <source>
        <dbReference type="Proteomes" id="UP001208689"/>
    </source>
</evidence>
<dbReference type="PANTHER" id="PTHR39450:SF1">
    <property type="entry name" value="DUF1667 DOMAIN-CONTAINING PROTEIN"/>
    <property type="match status" value="1"/>
</dbReference>
<accession>A0ABY6HYE8</accession>
<dbReference type="Gene3D" id="3.10.530.10">
    <property type="entry name" value="CPE0013-like"/>
    <property type="match status" value="1"/>
</dbReference>
<dbReference type="Proteomes" id="UP001208689">
    <property type="component" value="Chromosome"/>
</dbReference>
<dbReference type="InterPro" id="IPR012460">
    <property type="entry name" value="DUF1667"/>
</dbReference>
<organism evidence="1 2">
    <name type="scientific">Candidatus Lokiarchaeum ossiferum</name>
    <dbReference type="NCBI Taxonomy" id="2951803"/>
    <lineage>
        <taxon>Archaea</taxon>
        <taxon>Promethearchaeati</taxon>
        <taxon>Promethearchaeota</taxon>
        <taxon>Promethearchaeia</taxon>
        <taxon>Promethearchaeales</taxon>
        <taxon>Promethearchaeaceae</taxon>
        <taxon>Candidatus Lokiarchaeum</taxon>
    </lineage>
</organism>
<sequence length="186" mass="21194">MEERINEREIICVICPNSCRLTVWRDKEGELHIKGNQCPRGLTYGESEYTNPVRMLITTMRIEGATLPVIPVRSVEPIPKQHLLRSIKVVNDVVCQAPIKMGDVLIKNILGTGIDVIASRSMDTFEGTSKRIHRYNKNDLNETIFHTLVDTFYGGNTQISAEDRLKIEEAEKIIINRLKKFGLQTE</sequence>
<evidence type="ECO:0008006" key="3">
    <source>
        <dbReference type="Google" id="ProtNLM"/>
    </source>
</evidence>
<keyword evidence="2" id="KW-1185">Reference proteome</keyword>
<reference evidence="1" key="1">
    <citation type="submission" date="2022-09" db="EMBL/GenBank/DDBJ databases">
        <title>Actin cytoskeleton and complex cell architecture in an #Asgard archaeon.</title>
        <authorList>
            <person name="Ponce Toledo R.I."/>
            <person name="Schleper C."/>
            <person name="Rodrigues Oliveira T."/>
            <person name="Wollweber F."/>
            <person name="Xu J."/>
            <person name="Rittmann S."/>
            <person name="Klingl A."/>
            <person name="Pilhofer M."/>
        </authorList>
    </citation>
    <scope>NUCLEOTIDE SEQUENCE</scope>
    <source>
        <strain evidence="1">B-35</strain>
    </source>
</reference>
<gene>
    <name evidence="1" type="ORF">NEF87_004177</name>
</gene>
<dbReference type="InterPro" id="IPR036593">
    <property type="entry name" value="CPE0013-like_sf"/>
</dbReference>
<dbReference type="EMBL" id="CP104013">
    <property type="protein sequence ID" value="UYP47892.1"/>
    <property type="molecule type" value="Genomic_DNA"/>
</dbReference>
<dbReference type="SUPFAM" id="SSF160148">
    <property type="entry name" value="CPE0013-like"/>
    <property type="match status" value="1"/>
</dbReference>
<proteinExistence type="predicted"/>
<evidence type="ECO:0000313" key="1">
    <source>
        <dbReference type="EMBL" id="UYP47892.1"/>
    </source>
</evidence>
<protein>
    <recommendedName>
        <fullName evidence="3">DUF1667 domain-containing protein</fullName>
    </recommendedName>
</protein>
<dbReference type="Pfam" id="PF07892">
    <property type="entry name" value="DUF1667"/>
    <property type="match status" value="1"/>
</dbReference>
<name>A0ABY6HYE8_9ARCH</name>